<dbReference type="NCBIfam" id="TIGR00229">
    <property type="entry name" value="sensory_box"/>
    <property type="match status" value="1"/>
</dbReference>
<keyword evidence="3" id="KW-1185">Reference proteome</keyword>
<evidence type="ECO:0000313" key="2">
    <source>
        <dbReference type="EMBL" id="NHN25659.1"/>
    </source>
</evidence>
<evidence type="ECO:0000313" key="3">
    <source>
        <dbReference type="Proteomes" id="UP000817854"/>
    </source>
</evidence>
<reference evidence="2" key="1">
    <citation type="submission" date="2019-05" db="EMBL/GenBank/DDBJ databases">
        <authorList>
            <person name="Lianzixin W."/>
        </authorList>
    </citation>
    <scope>NUCLEOTIDE SEQUENCE</scope>
    <source>
        <strain evidence="2">EC11</strain>
    </source>
</reference>
<dbReference type="InterPro" id="IPR035965">
    <property type="entry name" value="PAS-like_dom_sf"/>
</dbReference>
<comment type="caution">
    <text evidence="2">The sequence shown here is derived from an EMBL/GenBank/DDBJ whole genome shotgun (WGS) entry which is preliminary data.</text>
</comment>
<dbReference type="RefSeq" id="WP_140961996.1">
    <property type="nucleotide sequence ID" value="NZ_VEVQ02000004.1"/>
</dbReference>
<name>A0ABX0IV25_9FLAO</name>
<dbReference type="InterPro" id="IPR000014">
    <property type="entry name" value="PAS"/>
</dbReference>
<proteinExistence type="predicted"/>
<reference evidence="2" key="2">
    <citation type="submission" date="2020-02" db="EMBL/GenBank/DDBJ databases">
        <title>Flavobacterium profundi sp. nov., isolated from a deep-sea seamount.</title>
        <authorList>
            <person name="Zhang D.-C."/>
        </authorList>
    </citation>
    <scope>NUCLEOTIDE SEQUENCE</scope>
    <source>
        <strain evidence="2">EC11</strain>
    </source>
</reference>
<dbReference type="CDD" id="cd00130">
    <property type="entry name" value="PAS"/>
    <property type="match status" value="1"/>
</dbReference>
<dbReference type="EMBL" id="VEVQ02000004">
    <property type="protein sequence ID" value="NHN25659.1"/>
    <property type="molecule type" value="Genomic_DNA"/>
</dbReference>
<gene>
    <name evidence="2" type="ORF">FIA58_008210</name>
</gene>
<dbReference type="Proteomes" id="UP000817854">
    <property type="component" value="Unassembled WGS sequence"/>
</dbReference>
<accession>A0ABX0IV25</accession>
<organism evidence="2 3">
    <name type="scientific">Flavobacterium jejuense</name>
    <dbReference type="NCBI Taxonomy" id="1544455"/>
    <lineage>
        <taxon>Bacteria</taxon>
        <taxon>Pseudomonadati</taxon>
        <taxon>Bacteroidota</taxon>
        <taxon>Flavobacteriia</taxon>
        <taxon>Flavobacteriales</taxon>
        <taxon>Flavobacteriaceae</taxon>
        <taxon>Flavobacterium</taxon>
    </lineage>
</organism>
<dbReference type="PROSITE" id="PS50112">
    <property type="entry name" value="PAS"/>
    <property type="match status" value="1"/>
</dbReference>
<dbReference type="Gene3D" id="3.30.450.20">
    <property type="entry name" value="PAS domain"/>
    <property type="match status" value="1"/>
</dbReference>
<evidence type="ECO:0000259" key="1">
    <source>
        <dbReference type="PROSITE" id="PS50112"/>
    </source>
</evidence>
<sequence>MLKEYDKAWAKYQESLKIVPLPLISWEFYNMPRAEQKEFNDIQANWSEKINYLKVKKTNNSAILVTDANFKIIFASTNIMEMNGYDYKEIIGNSPKMFQGKETSLESRKKIRIAIENLRPFKEVILNYKKNGEIYLCQIEAYPKFDKKGIFVNYIAFETAA</sequence>
<dbReference type="SUPFAM" id="SSF55785">
    <property type="entry name" value="PYP-like sensor domain (PAS domain)"/>
    <property type="match status" value="1"/>
</dbReference>
<protein>
    <submittedName>
        <fullName evidence="2">PAS domain-containing protein</fullName>
    </submittedName>
</protein>
<feature type="domain" description="PAS" evidence="1">
    <location>
        <begin position="48"/>
        <end position="118"/>
    </location>
</feature>
<dbReference type="Pfam" id="PF13426">
    <property type="entry name" value="PAS_9"/>
    <property type="match status" value="1"/>
</dbReference>